<evidence type="ECO:0000256" key="4">
    <source>
        <dbReference type="ARBA" id="ARBA00022989"/>
    </source>
</evidence>
<keyword evidence="6" id="KW-0675">Receptor</keyword>
<dbReference type="OrthoDB" id="7739311at2759"/>
<evidence type="ECO:0000256" key="9">
    <source>
        <dbReference type="SAM" id="Phobius"/>
    </source>
</evidence>
<keyword evidence="4 9" id="KW-1133">Transmembrane helix</keyword>
<evidence type="ECO:0000256" key="6">
    <source>
        <dbReference type="ARBA" id="ARBA00023170"/>
    </source>
</evidence>
<keyword evidence="10" id="KW-0732">Signal</keyword>
<feature type="compositionally biased region" description="Polar residues" evidence="8">
    <location>
        <begin position="534"/>
        <end position="545"/>
    </location>
</feature>
<keyword evidence="5 9" id="KW-0472">Membrane</keyword>
<keyword evidence="2" id="KW-1003">Cell membrane</keyword>
<evidence type="ECO:0000256" key="10">
    <source>
        <dbReference type="SAM" id="SignalP"/>
    </source>
</evidence>
<evidence type="ECO:0000256" key="1">
    <source>
        <dbReference type="ARBA" id="ARBA00004651"/>
    </source>
</evidence>
<evidence type="ECO:0000313" key="11">
    <source>
        <dbReference type="Proteomes" id="UP001652661"/>
    </source>
</evidence>
<dbReference type="InterPro" id="IPR052192">
    <property type="entry name" value="Insect_Ionotropic_Sensory_Rcpt"/>
</dbReference>
<comment type="subcellular location">
    <subcellularLocation>
        <location evidence="1">Cell membrane</location>
        <topology evidence="1">Multi-pass membrane protein</topology>
    </subcellularLocation>
</comment>
<evidence type="ECO:0000313" key="12">
    <source>
        <dbReference type="RefSeq" id="XP_017017961.1"/>
    </source>
</evidence>
<protein>
    <submittedName>
        <fullName evidence="12">Uncharacterized protein Ir7d</fullName>
    </submittedName>
</protein>
<dbReference type="RefSeq" id="XP_017017961.1">
    <property type="nucleotide sequence ID" value="XM_017162472.1"/>
</dbReference>
<dbReference type="SUPFAM" id="SSF53850">
    <property type="entry name" value="Periplasmic binding protein-like II"/>
    <property type="match status" value="1"/>
</dbReference>
<gene>
    <name evidence="12" type="primary">Ir7d</name>
</gene>
<proteinExistence type="predicted"/>
<dbReference type="PANTHER" id="PTHR42643">
    <property type="entry name" value="IONOTROPIC RECEPTOR 20A-RELATED"/>
    <property type="match status" value="1"/>
</dbReference>
<feature type="transmembrane region" description="Helical" evidence="9">
    <location>
        <begin position="372"/>
        <end position="394"/>
    </location>
</feature>
<accession>A0A6P4I5P1</accession>
<evidence type="ECO:0000256" key="8">
    <source>
        <dbReference type="SAM" id="MobiDB-lite"/>
    </source>
</evidence>
<feature type="chain" id="PRO_5027565171" evidence="10">
    <location>
        <begin position="23"/>
        <end position="606"/>
    </location>
</feature>
<feature type="signal peptide" evidence="10">
    <location>
        <begin position="1"/>
        <end position="22"/>
    </location>
</feature>
<keyword evidence="11" id="KW-1185">Reference proteome</keyword>
<dbReference type="AlphaFoldDB" id="A0A6P4I5P1"/>
<evidence type="ECO:0000256" key="2">
    <source>
        <dbReference type="ARBA" id="ARBA00022475"/>
    </source>
</evidence>
<dbReference type="GO" id="GO:0005886">
    <property type="term" value="C:plasma membrane"/>
    <property type="evidence" value="ECO:0007669"/>
    <property type="project" value="UniProtKB-SubCell"/>
</dbReference>
<evidence type="ECO:0000256" key="5">
    <source>
        <dbReference type="ARBA" id="ARBA00023136"/>
    </source>
</evidence>
<feature type="region of interest" description="Disordered" evidence="8">
    <location>
        <begin position="534"/>
        <end position="553"/>
    </location>
</feature>
<name>A0A6P4I5P1_DROKI</name>
<feature type="transmembrane region" description="Helical" evidence="9">
    <location>
        <begin position="565"/>
        <end position="589"/>
    </location>
</feature>
<keyword evidence="7" id="KW-0325">Glycoprotein</keyword>
<organism evidence="11 12">
    <name type="scientific">Drosophila kikkawai</name>
    <name type="common">Fruit fly</name>
    <dbReference type="NCBI Taxonomy" id="30033"/>
    <lineage>
        <taxon>Eukaryota</taxon>
        <taxon>Metazoa</taxon>
        <taxon>Ecdysozoa</taxon>
        <taxon>Arthropoda</taxon>
        <taxon>Hexapoda</taxon>
        <taxon>Insecta</taxon>
        <taxon>Pterygota</taxon>
        <taxon>Neoptera</taxon>
        <taxon>Endopterygota</taxon>
        <taxon>Diptera</taxon>
        <taxon>Brachycera</taxon>
        <taxon>Muscomorpha</taxon>
        <taxon>Ephydroidea</taxon>
        <taxon>Drosophilidae</taxon>
        <taxon>Drosophila</taxon>
        <taxon>Sophophora</taxon>
    </lineage>
</organism>
<dbReference type="Gene3D" id="3.40.190.10">
    <property type="entry name" value="Periplasmic binding protein-like II"/>
    <property type="match status" value="1"/>
</dbReference>
<feature type="transmembrane region" description="Helical" evidence="9">
    <location>
        <begin position="338"/>
        <end position="360"/>
    </location>
</feature>
<sequence>MELRRAASGLLLLVLLVALAHSSLWPDQHPMEELLATRISGTLQKIFTNAFAAHNISVFISTAYKQMARDRVQLVQRVLDRSLGHRQSAVPIVLASRLSERLSSQVLVQLLFVECPEEVIAIASDLENNGLYLIVWLTTFPESKQAPVMSRIFAYFLLERYNINVLILVPSFYAVRAYNARPYTPTDCMSLVPVRIELKDAGIWDIFPPRLKNLYGCPLSVIVWDIPPYMTVHWEKSEPAEQLEGLDGLLLQIVAAKMNFTMRLIRNEPEGLIGGSSYVNGTLTGAYQMLRERRANFTLGCAACTPERSTYLAATGPYSQMAYVIVMRPRSGYSIYEVMLFPFNGYAWLLLAFVSSFHWLLGSHWRLPSPALAGWMLWIFVIRASYEASVFNFIHNSPVKPLPQTFEQTLAAGFHFITDHATYRMTLKLPAFEGRTSISPGQPVDVFDALLREPGRAGAFTSRVFLAQHLTRHRNHRHRLVILAEKMLDNMLCVYFPPGSYFALEFNEILFNMRSFGLFQHHSQRLDWGSMPTTSDSLGRSANPRSSSSSSCESAVKGRAESMGFVLAAFNCLMASFSISLAVLGLELLSQRRPSWRRLAWLMERL</sequence>
<evidence type="ECO:0000256" key="3">
    <source>
        <dbReference type="ARBA" id="ARBA00022692"/>
    </source>
</evidence>
<evidence type="ECO:0000256" key="7">
    <source>
        <dbReference type="ARBA" id="ARBA00023180"/>
    </source>
</evidence>
<dbReference type="Proteomes" id="UP001652661">
    <property type="component" value="Chromosome X"/>
</dbReference>
<keyword evidence="3 9" id="KW-0812">Transmembrane</keyword>
<feature type="transmembrane region" description="Helical" evidence="9">
    <location>
        <begin position="46"/>
        <end position="64"/>
    </location>
</feature>
<reference evidence="12" key="1">
    <citation type="submission" date="2025-08" db="UniProtKB">
        <authorList>
            <consortium name="RefSeq"/>
        </authorList>
    </citation>
    <scope>IDENTIFICATION</scope>
    <source>
        <strain evidence="12">14028-0561.14</strain>
        <tissue evidence="12">Whole fly</tissue>
    </source>
</reference>
<dbReference type="PANTHER" id="PTHR42643:SF30">
    <property type="entry name" value="IONOTROPIC RECEPTOR 40A-RELATED"/>
    <property type="match status" value="1"/>
</dbReference>